<comment type="function">
    <text evidence="7 10">Allows the formation of correctly charged Asn-tRNA(Asn) or Gln-tRNA(Gln) through the transamidation of misacylated Asp-tRNA(Asn) or Glu-tRNA(Gln) in organisms which lack either or both of asparaginyl-tRNA or glutaminyl-tRNA synthetases. The reaction takes place in the presence of glutamine and ATP through an activated phospho-Asp-tRNA(Asn) or phospho-Glu-tRNA(Gln).</text>
</comment>
<evidence type="ECO:0000256" key="8">
    <source>
        <dbReference type="ARBA" id="ARBA00047380"/>
    </source>
</evidence>
<keyword evidence="5 10" id="KW-0067">ATP-binding</keyword>
<dbReference type="SMART" id="SM00845">
    <property type="entry name" value="GatB_Yqey"/>
    <property type="match status" value="1"/>
</dbReference>
<evidence type="ECO:0000313" key="14">
    <source>
        <dbReference type="Proteomes" id="UP000092605"/>
    </source>
</evidence>
<evidence type="ECO:0000313" key="12">
    <source>
        <dbReference type="EMBL" id="KXZ40378.1"/>
    </source>
</evidence>
<keyword evidence="4 10" id="KW-0547">Nucleotide-binding</keyword>
<evidence type="ECO:0000256" key="1">
    <source>
        <dbReference type="ARBA" id="ARBA00005306"/>
    </source>
</evidence>
<dbReference type="InterPro" id="IPR017959">
    <property type="entry name" value="Asn/Gln-tRNA_amidoTrfase_suB/E"/>
</dbReference>
<evidence type="ECO:0000313" key="15">
    <source>
        <dbReference type="Proteomes" id="UP000323392"/>
    </source>
</evidence>
<dbReference type="EC" id="6.3.5.-" evidence="10"/>
<dbReference type="HAMAP" id="MF_00121">
    <property type="entry name" value="GatB"/>
    <property type="match status" value="1"/>
</dbReference>
<dbReference type="NCBIfam" id="TIGR00133">
    <property type="entry name" value="gatB"/>
    <property type="match status" value="1"/>
</dbReference>
<dbReference type="AlphaFoldDB" id="A0A150FS20"/>
<dbReference type="InterPro" id="IPR023168">
    <property type="entry name" value="GatB_Yqey_C_2"/>
</dbReference>
<dbReference type="NCBIfam" id="NF004014">
    <property type="entry name" value="PRK05477.1-4"/>
    <property type="match status" value="1"/>
</dbReference>
<comment type="catalytic activity">
    <reaction evidence="9 10">
        <text>L-glutamyl-tRNA(Gln) + L-glutamine + ATP + H2O = L-glutaminyl-tRNA(Gln) + L-glutamate + ADP + phosphate + H(+)</text>
        <dbReference type="Rhea" id="RHEA:17521"/>
        <dbReference type="Rhea" id="RHEA-COMP:9681"/>
        <dbReference type="Rhea" id="RHEA-COMP:9684"/>
        <dbReference type="ChEBI" id="CHEBI:15377"/>
        <dbReference type="ChEBI" id="CHEBI:15378"/>
        <dbReference type="ChEBI" id="CHEBI:29985"/>
        <dbReference type="ChEBI" id="CHEBI:30616"/>
        <dbReference type="ChEBI" id="CHEBI:43474"/>
        <dbReference type="ChEBI" id="CHEBI:58359"/>
        <dbReference type="ChEBI" id="CHEBI:78520"/>
        <dbReference type="ChEBI" id="CHEBI:78521"/>
        <dbReference type="ChEBI" id="CHEBI:456216"/>
    </reaction>
</comment>
<dbReference type="Proteomes" id="UP000092605">
    <property type="component" value="Unassembled WGS sequence"/>
</dbReference>
<dbReference type="InterPro" id="IPR004413">
    <property type="entry name" value="GatB"/>
</dbReference>
<dbReference type="Pfam" id="PF02934">
    <property type="entry name" value="GatB_N"/>
    <property type="match status" value="1"/>
</dbReference>
<dbReference type="Gene3D" id="1.10.10.410">
    <property type="match status" value="1"/>
</dbReference>
<dbReference type="EMBL" id="FRBG01000001">
    <property type="protein sequence ID" value="SHK35412.1"/>
    <property type="molecule type" value="Genomic_DNA"/>
</dbReference>
<dbReference type="GO" id="GO:0050567">
    <property type="term" value="F:glutaminyl-tRNA synthase (glutamine-hydrolyzing) activity"/>
    <property type="evidence" value="ECO:0007669"/>
    <property type="project" value="UniProtKB-UniRule"/>
</dbReference>
<dbReference type="RefSeq" id="WP_066071138.1">
    <property type="nucleotide sequence ID" value="NZ_FRBG01000001.1"/>
</dbReference>
<comment type="catalytic activity">
    <reaction evidence="8 10">
        <text>L-aspartyl-tRNA(Asn) + L-glutamine + ATP + H2O = L-asparaginyl-tRNA(Asn) + L-glutamate + ADP + phosphate + 2 H(+)</text>
        <dbReference type="Rhea" id="RHEA:14513"/>
        <dbReference type="Rhea" id="RHEA-COMP:9674"/>
        <dbReference type="Rhea" id="RHEA-COMP:9677"/>
        <dbReference type="ChEBI" id="CHEBI:15377"/>
        <dbReference type="ChEBI" id="CHEBI:15378"/>
        <dbReference type="ChEBI" id="CHEBI:29985"/>
        <dbReference type="ChEBI" id="CHEBI:30616"/>
        <dbReference type="ChEBI" id="CHEBI:43474"/>
        <dbReference type="ChEBI" id="CHEBI:58359"/>
        <dbReference type="ChEBI" id="CHEBI:78515"/>
        <dbReference type="ChEBI" id="CHEBI:78516"/>
        <dbReference type="ChEBI" id="CHEBI:456216"/>
    </reaction>
</comment>
<dbReference type="InterPro" id="IPR006075">
    <property type="entry name" value="Asn/Gln-tRNA_Trfase_suB/E_cat"/>
</dbReference>
<dbReference type="SUPFAM" id="SSF89095">
    <property type="entry name" value="GatB/YqeY motif"/>
    <property type="match status" value="1"/>
</dbReference>
<dbReference type="InterPro" id="IPR014746">
    <property type="entry name" value="Gln_synth/guanido_kin_cat_dom"/>
</dbReference>
<dbReference type="GO" id="GO:0006412">
    <property type="term" value="P:translation"/>
    <property type="evidence" value="ECO:0007669"/>
    <property type="project" value="UniProtKB-UniRule"/>
</dbReference>
<keyword evidence="6 10" id="KW-0648">Protein biosynthesis</keyword>
<dbReference type="Pfam" id="PF02637">
    <property type="entry name" value="GatB_Yqey"/>
    <property type="match status" value="1"/>
</dbReference>
<evidence type="ECO:0000256" key="5">
    <source>
        <dbReference type="ARBA" id="ARBA00022840"/>
    </source>
</evidence>
<protein>
    <recommendedName>
        <fullName evidence="10">Aspartyl/glutamyl-tRNA(Asn/Gln) amidotransferase subunit B</fullName>
        <shortName evidence="10">Asp/Glu-ADT subunit B</shortName>
        <ecNumber evidence="10">6.3.5.-</ecNumber>
    </recommendedName>
</protein>
<dbReference type="PANTHER" id="PTHR11659:SF0">
    <property type="entry name" value="GLUTAMYL-TRNA(GLN) AMIDOTRANSFERASE SUBUNIT B, MITOCHONDRIAL"/>
    <property type="match status" value="1"/>
</dbReference>
<dbReference type="InterPro" id="IPR018027">
    <property type="entry name" value="Asn/Gln_amidotransferase"/>
</dbReference>
<dbReference type="InterPro" id="IPR003789">
    <property type="entry name" value="Asn/Gln_tRNA_amidoTrase-B-like"/>
</dbReference>
<dbReference type="OrthoDB" id="9804078at2"/>
<evidence type="ECO:0000256" key="3">
    <source>
        <dbReference type="ARBA" id="ARBA00022598"/>
    </source>
</evidence>
<dbReference type="InterPro" id="IPR042114">
    <property type="entry name" value="GatB_C_1"/>
</dbReference>
<keyword evidence="3 10" id="KW-0436">Ligase</keyword>
<dbReference type="FunFam" id="1.10.150.380:FF:000001">
    <property type="entry name" value="Aspartyl/glutamyl-tRNA(Asn/Gln) amidotransferase subunit B"/>
    <property type="match status" value="1"/>
</dbReference>
<dbReference type="NCBIfam" id="NF004012">
    <property type="entry name" value="PRK05477.1-2"/>
    <property type="match status" value="1"/>
</dbReference>
<proteinExistence type="inferred from homology"/>
<comment type="subunit">
    <text evidence="2 10">Heterotrimer of A, B and C subunits.</text>
</comment>
<comment type="caution">
    <text evidence="12">The sequence shown here is derived from an EMBL/GenBank/DDBJ whole genome shotgun (WGS) entry which is preliminary data.</text>
</comment>
<evidence type="ECO:0000313" key="13">
    <source>
        <dbReference type="EMBL" id="SHK35412.1"/>
    </source>
</evidence>
<keyword evidence="15" id="KW-1185">Reference proteome</keyword>
<feature type="domain" description="Asn/Gln amidotransferase" evidence="11">
    <location>
        <begin position="326"/>
        <end position="473"/>
    </location>
</feature>
<dbReference type="PATRIC" id="fig|1121328.3.peg.1462"/>
<reference evidence="12 14" key="1">
    <citation type="submission" date="2016-02" db="EMBL/GenBank/DDBJ databases">
        <title>Draft genome sequence for Clostridium paradoxum JW-YL-7.</title>
        <authorList>
            <person name="Utturkar S.M."/>
            <person name="Lancaster A."/>
            <person name="Poole F.L."/>
            <person name="Adams M.W."/>
            <person name="Brown S.D."/>
        </authorList>
    </citation>
    <scope>NUCLEOTIDE SEQUENCE [LARGE SCALE GENOMIC DNA]</scope>
    <source>
        <strain evidence="12 14">JW-YL-7</strain>
    </source>
</reference>
<gene>
    <name evidence="10" type="primary">gatB</name>
    <name evidence="12" type="ORF">JWYL7_1453</name>
    <name evidence="13" type="ORF">SAMN05661008_00068</name>
</gene>
<dbReference type="FunFam" id="1.10.10.410:FF:000001">
    <property type="entry name" value="Aspartyl/glutamyl-tRNA(Asn/Gln) amidotransferase subunit B"/>
    <property type="match status" value="1"/>
</dbReference>
<dbReference type="Gene3D" id="1.10.150.380">
    <property type="entry name" value="GatB domain, N-terminal subdomain"/>
    <property type="match status" value="1"/>
</dbReference>
<dbReference type="InterPro" id="IPR017958">
    <property type="entry name" value="Gln-tRNA_amidoTrfase_suB_CS"/>
</dbReference>
<dbReference type="STRING" id="1121328.JWYL7_1453"/>
<organism evidence="12 14">
    <name type="scientific">Alkalithermobacter thermoalcaliphilus JW-YL-7 = DSM 7308</name>
    <dbReference type="NCBI Taxonomy" id="1121328"/>
    <lineage>
        <taxon>Bacteria</taxon>
        <taxon>Bacillati</taxon>
        <taxon>Bacillota</taxon>
        <taxon>Clostridia</taxon>
        <taxon>Peptostreptococcales</taxon>
        <taxon>Tepidibacteraceae</taxon>
        <taxon>Alkalithermobacter</taxon>
    </lineage>
</organism>
<dbReference type="GO" id="GO:0005524">
    <property type="term" value="F:ATP binding"/>
    <property type="evidence" value="ECO:0007669"/>
    <property type="project" value="UniProtKB-KW"/>
</dbReference>
<evidence type="ECO:0000256" key="9">
    <source>
        <dbReference type="ARBA" id="ARBA00047913"/>
    </source>
</evidence>
<name>A0A150FS20_CLOPD</name>
<evidence type="ECO:0000256" key="2">
    <source>
        <dbReference type="ARBA" id="ARBA00011123"/>
    </source>
</evidence>
<dbReference type="PROSITE" id="PS01234">
    <property type="entry name" value="GATB"/>
    <property type="match status" value="1"/>
</dbReference>
<dbReference type="Proteomes" id="UP000323392">
    <property type="component" value="Unassembled WGS sequence"/>
</dbReference>
<comment type="similarity">
    <text evidence="1 10">Belongs to the GatB/GatE family. GatB subfamily.</text>
</comment>
<dbReference type="PANTHER" id="PTHR11659">
    <property type="entry name" value="GLUTAMYL-TRNA GLN AMIDOTRANSFERASE SUBUNIT B MITOCHONDRIAL AND PROKARYOTIC PET112-RELATED"/>
    <property type="match status" value="1"/>
</dbReference>
<evidence type="ECO:0000256" key="7">
    <source>
        <dbReference type="ARBA" id="ARBA00024799"/>
    </source>
</evidence>
<dbReference type="GO" id="GO:0016740">
    <property type="term" value="F:transferase activity"/>
    <property type="evidence" value="ECO:0007669"/>
    <property type="project" value="UniProtKB-KW"/>
</dbReference>
<evidence type="ECO:0000256" key="4">
    <source>
        <dbReference type="ARBA" id="ARBA00022741"/>
    </source>
</evidence>
<dbReference type="SUPFAM" id="SSF55931">
    <property type="entry name" value="Glutamine synthetase/guanido kinase"/>
    <property type="match status" value="1"/>
</dbReference>
<reference evidence="13 15" key="2">
    <citation type="submission" date="2016-11" db="EMBL/GenBank/DDBJ databases">
        <authorList>
            <person name="Varghese N."/>
            <person name="Submissions S."/>
        </authorList>
    </citation>
    <scope>NUCLEOTIDE SEQUENCE [LARGE SCALE GENOMIC DNA]</scope>
    <source>
        <strain evidence="13 15">DSM 7308</strain>
    </source>
</reference>
<keyword evidence="12" id="KW-0808">Transferase</keyword>
<evidence type="ECO:0000259" key="11">
    <source>
        <dbReference type="SMART" id="SM00845"/>
    </source>
</evidence>
<evidence type="ECO:0000256" key="10">
    <source>
        <dbReference type="HAMAP-Rule" id="MF_00121"/>
    </source>
</evidence>
<sequence length="476" mass="54682">MNYKTLIGLEIHAELLTNTKIFCSCKNEFGADVNTNCCPVCLGLPGSLPVLNKKVLEYAIMAGLAFNCNIARHTKMDRKNYFYPDLTKAYQISQYDIPLCENGFIQIEKEDKTTKNIRIRRIHIEEDTGKSLHDTSGDTLLDYNRSGVPLIEIVTEPDMNSPEEAYKFLEKLKEVLLFTGVSDVKMEQGSLRCDVNINVVREDGLKSNIVELKNLNSFKAAVKAMEYEIKRHIDLLESGQNTVRETRRWDDSENRTISMRSKETVQDYRYFPEPDIVNINISDEFIENVKKSLPELPDQKRERFIKEYMIPEYDAKILTSSKELSSYFEDIVKLFNEPKVVSNWIMTELLRRVNDEGITLSDLKFEKEDFADLLSAISQGKINNNAGKKVFRAMFETGKKPNEIIEQMGLVQLQDENEIKQIIISVLENNKQSIEDYKNGKQRAFGFLVGQIMKASQGKANPQIVNSMLKEIIDNM</sequence>
<dbReference type="GO" id="GO:0070681">
    <property type="term" value="P:glutaminyl-tRNAGln biosynthesis via transamidation"/>
    <property type="evidence" value="ECO:0007669"/>
    <property type="project" value="TreeGrafter"/>
</dbReference>
<evidence type="ECO:0000256" key="6">
    <source>
        <dbReference type="ARBA" id="ARBA00022917"/>
    </source>
</evidence>
<dbReference type="EMBL" id="LSFY01000001">
    <property type="protein sequence ID" value="KXZ40378.1"/>
    <property type="molecule type" value="Genomic_DNA"/>
</dbReference>
<accession>A0A150FS20</accession>